<name>A0A7Y9K0D2_9SPHN</name>
<evidence type="ECO:0000313" key="1">
    <source>
        <dbReference type="EMBL" id="NYD88787.1"/>
    </source>
</evidence>
<dbReference type="EMBL" id="JACCBY010000001">
    <property type="protein sequence ID" value="NYD88787.1"/>
    <property type="molecule type" value="Genomic_DNA"/>
</dbReference>
<protein>
    <submittedName>
        <fullName evidence="1">Uncharacterized protein</fullName>
    </submittedName>
</protein>
<organism evidence="1 2">
    <name type="scientific">Sphingomonas melonis</name>
    <dbReference type="NCBI Taxonomy" id="152682"/>
    <lineage>
        <taxon>Bacteria</taxon>
        <taxon>Pseudomonadati</taxon>
        <taxon>Pseudomonadota</taxon>
        <taxon>Alphaproteobacteria</taxon>
        <taxon>Sphingomonadales</taxon>
        <taxon>Sphingomonadaceae</taxon>
        <taxon>Sphingomonas</taxon>
    </lineage>
</organism>
<evidence type="ECO:0000313" key="2">
    <source>
        <dbReference type="Proteomes" id="UP000517753"/>
    </source>
</evidence>
<keyword evidence="2" id="KW-1185">Reference proteome</keyword>
<accession>A0A7Y9K0D2</accession>
<proteinExistence type="predicted"/>
<gene>
    <name evidence="1" type="ORF">HD841_000556</name>
</gene>
<reference evidence="1 2" key="1">
    <citation type="submission" date="2020-08" db="EMBL/GenBank/DDBJ databases">
        <title>The Agave Microbiome: Exploring the role of microbial communities in plant adaptations to desert environments.</title>
        <authorList>
            <person name="Partida-Martinez L.P."/>
        </authorList>
    </citation>
    <scope>NUCLEOTIDE SEQUENCE [LARGE SCALE GENOMIC DNA]</scope>
    <source>
        <strain evidence="1 2">AS2.3</strain>
    </source>
</reference>
<dbReference type="Proteomes" id="UP000517753">
    <property type="component" value="Unassembled WGS sequence"/>
</dbReference>
<sequence>MTAALMLIALGMLALIICHGWWRNPDDLILTGLRKAAAVVSTLFAKEA</sequence>
<dbReference type="AlphaFoldDB" id="A0A7Y9K0D2"/>
<comment type="caution">
    <text evidence="1">The sequence shown here is derived from an EMBL/GenBank/DDBJ whole genome shotgun (WGS) entry which is preliminary data.</text>
</comment>
<dbReference type="RefSeq" id="WP_179507344.1">
    <property type="nucleotide sequence ID" value="NZ_JACCBY010000001.1"/>
</dbReference>